<evidence type="ECO:0000259" key="9">
    <source>
        <dbReference type="PROSITE" id="PS50850"/>
    </source>
</evidence>
<evidence type="ECO:0000256" key="4">
    <source>
        <dbReference type="ARBA" id="ARBA00022692"/>
    </source>
</evidence>
<keyword evidence="4 8" id="KW-0812">Transmembrane</keyword>
<accession>A0ABP9NI50</accession>
<keyword evidence="3" id="KW-1003">Cell membrane</keyword>
<comment type="caution">
    <text evidence="10">The sequence shown here is derived from an EMBL/GenBank/DDBJ whole genome shotgun (WGS) entry which is preliminary data.</text>
</comment>
<dbReference type="PANTHER" id="PTHR43045:SF1">
    <property type="entry name" value="SHIKIMATE TRANSPORTER"/>
    <property type="match status" value="1"/>
</dbReference>
<sequence length="460" mass="48522">MTPTDARALRRVAVASLVGTTIEWYDYFLFGTASALVFGKIFFPTLSGTAGTLASFAILSVAFFVRPLGAMVFGHFGDRIGRKTLLVVSLLLTGSSTFLIGLVPSPETIGAAAPVLLVVLRMMQGLGVSGEWGGAVLLAVEHAPPRKRGFYGSFPQVGLALGLLLATGAFALVGLLPEQDLLSWGWRVPFLASAVLLVVALWVRLRVAETPVFAEARERAERSAEHRIPVVELLRDHWRRVVQGVALRLAGDVQGYIVTTFTVSYIVNQVGGTSTWATLAVSVAAAASVVLIPTFGIVSDRVGRKGIYLVGTALGIVLAFPFFALIDTGSLAGTIAAVVLMYAVAGMVPYAVQGTIYAEMFPTTVRYSGTSLSYNLEGIVGGGIAPFVAAALLAWSGGATWPISLYMMSAGLITVVAAALTRESFRSDLRRTAAPPPADAVATVPDHEQPVRTASPRTAR</sequence>
<evidence type="ECO:0000313" key="11">
    <source>
        <dbReference type="Proteomes" id="UP001500804"/>
    </source>
</evidence>
<feature type="transmembrane region" description="Helical" evidence="8">
    <location>
        <begin position="332"/>
        <end position="352"/>
    </location>
</feature>
<evidence type="ECO:0000256" key="1">
    <source>
        <dbReference type="ARBA" id="ARBA00004651"/>
    </source>
</evidence>
<dbReference type="Gene3D" id="1.20.1250.20">
    <property type="entry name" value="MFS general substrate transporter like domains"/>
    <property type="match status" value="2"/>
</dbReference>
<feature type="transmembrane region" description="Helical" evidence="8">
    <location>
        <begin position="307"/>
        <end position="326"/>
    </location>
</feature>
<feature type="region of interest" description="Disordered" evidence="7">
    <location>
        <begin position="431"/>
        <end position="460"/>
    </location>
</feature>
<protein>
    <submittedName>
        <fullName evidence="10">MFS transporter</fullName>
    </submittedName>
</protein>
<evidence type="ECO:0000256" key="5">
    <source>
        <dbReference type="ARBA" id="ARBA00022989"/>
    </source>
</evidence>
<dbReference type="PANTHER" id="PTHR43045">
    <property type="entry name" value="SHIKIMATE TRANSPORTER"/>
    <property type="match status" value="1"/>
</dbReference>
<dbReference type="RefSeq" id="WP_345605002.1">
    <property type="nucleotide sequence ID" value="NZ_BAABJO010000007.1"/>
</dbReference>
<feature type="transmembrane region" description="Helical" evidence="8">
    <location>
        <begin position="85"/>
        <end position="103"/>
    </location>
</feature>
<evidence type="ECO:0000256" key="3">
    <source>
        <dbReference type="ARBA" id="ARBA00022475"/>
    </source>
</evidence>
<dbReference type="CDD" id="cd17369">
    <property type="entry name" value="MFS_ShiA_like"/>
    <property type="match status" value="1"/>
</dbReference>
<feature type="transmembrane region" description="Helical" evidence="8">
    <location>
        <begin position="273"/>
        <end position="295"/>
    </location>
</feature>
<keyword evidence="6 8" id="KW-0472">Membrane</keyword>
<feature type="transmembrane region" description="Helical" evidence="8">
    <location>
        <begin position="184"/>
        <end position="203"/>
    </location>
</feature>
<dbReference type="InterPro" id="IPR036259">
    <property type="entry name" value="MFS_trans_sf"/>
</dbReference>
<evidence type="ECO:0000256" key="7">
    <source>
        <dbReference type="SAM" id="MobiDB-lite"/>
    </source>
</evidence>
<evidence type="ECO:0000313" key="10">
    <source>
        <dbReference type="EMBL" id="GAA5118865.1"/>
    </source>
</evidence>
<feature type="domain" description="Major facilitator superfamily (MFS) profile" evidence="9">
    <location>
        <begin position="12"/>
        <end position="426"/>
    </location>
</feature>
<feature type="transmembrane region" description="Helical" evidence="8">
    <location>
        <begin position="372"/>
        <end position="395"/>
    </location>
</feature>
<organism evidence="10 11">
    <name type="scientific">Pseudonocardia adelaidensis</name>
    <dbReference type="NCBI Taxonomy" id="648754"/>
    <lineage>
        <taxon>Bacteria</taxon>
        <taxon>Bacillati</taxon>
        <taxon>Actinomycetota</taxon>
        <taxon>Actinomycetes</taxon>
        <taxon>Pseudonocardiales</taxon>
        <taxon>Pseudonocardiaceae</taxon>
        <taxon>Pseudonocardia</taxon>
    </lineage>
</organism>
<dbReference type="InterPro" id="IPR020846">
    <property type="entry name" value="MFS_dom"/>
</dbReference>
<evidence type="ECO:0000256" key="2">
    <source>
        <dbReference type="ARBA" id="ARBA00022448"/>
    </source>
</evidence>
<feature type="transmembrane region" description="Helical" evidence="8">
    <location>
        <begin position="12"/>
        <end position="30"/>
    </location>
</feature>
<keyword evidence="2" id="KW-0813">Transport</keyword>
<dbReference type="PROSITE" id="PS50850">
    <property type="entry name" value="MFS"/>
    <property type="match status" value="1"/>
</dbReference>
<dbReference type="Pfam" id="PF07690">
    <property type="entry name" value="MFS_1"/>
    <property type="match status" value="1"/>
</dbReference>
<comment type="subcellular location">
    <subcellularLocation>
        <location evidence="1">Cell membrane</location>
        <topology evidence="1">Multi-pass membrane protein</topology>
    </subcellularLocation>
</comment>
<reference evidence="11" key="1">
    <citation type="journal article" date="2019" name="Int. J. Syst. Evol. Microbiol.">
        <title>The Global Catalogue of Microorganisms (GCM) 10K type strain sequencing project: providing services to taxonomists for standard genome sequencing and annotation.</title>
        <authorList>
            <consortium name="The Broad Institute Genomics Platform"/>
            <consortium name="The Broad Institute Genome Sequencing Center for Infectious Disease"/>
            <person name="Wu L."/>
            <person name="Ma J."/>
        </authorList>
    </citation>
    <scope>NUCLEOTIDE SEQUENCE [LARGE SCALE GENOMIC DNA]</scope>
    <source>
        <strain evidence="11">JCM 18302</strain>
    </source>
</reference>
<dbReference type="Proteomes" id="UP001500804">
    <property type="component" value="Unassembled WGS sequence"/>
</dbReference>
<evidence type="ECO:0000256" key="8">
    <source>
        <dbReference type="SAM" id="Phobius"/>
    </source>
</evidence>
<evidence type="ECO:0000256" key="6">
    <source>
        <dbReference type="ARBA" id="ARBA00023136"/>
    </source>
</evidence>
<feature type="transmembrane region" description="Helical" evidence="8">
    <location>
        <begin position="401"/>
        <end position="421"/>
    </location>
</feature>
<dbReference type="SUPFAM" id="SSF103473">
    <property type="entry name" value="MFS general substrate transporter"/>
    <property type="match status" value="1"/>
</dbReference>
<feature type="transmembrane region" description="Helical" evidence="8">
    <location>
        <begin position="150"/>
        <end position="172"/>
    </location>
</feature>
<feature type="transmembrane region" description="Helical" evidence="8">
    <location>
        <begin position="245"/>
        <end position="267"/>
    </location>
</feature>
<feature type="transmembrane region" description="Helical" evidence="8">
    <location>
        <begin position="115"/>
        <end position="138"/>
    </location>
</feature>
<dbReference type="InterPro" id="IPR011701">
    <property type="entry name" value="MFS"/>
</dbReference>
<gene>
    <name evidence="10" type="ORF">GCM10023320_23660</name>
</gene>
<dbReference type="EMBL" id="BAABJO010000007">
    <property type="protein sequence ID" value="GAA5118865.1"/>
    <property type="molecule type" value="Genomic_DNA"/>
</dbReference>
<proteinExistence type="predicted"/>
<name>A0ABP9NI50_9PSEU</name>
<feature type="transmembrane region" description="Helical" evidence="8">
    <location>
        <begin position="42"/>
        <end position="65"/>
    </location>
</feature>
<keyword evidence="11" id="KW-1185">Reference proteome</keyword>
<keyword evidence="5 8" id="KW-1133">Transmembrane helix</keyword>